<protein>
    <submittedName>
        <fullName evidence="1">Uncharacterized protein</fullName>
    </submittedName>
</protein>
<gene>
    <name evidence="1" type="ORF">J2S34_000368</name>
</gene>
<evidence type="ECO:0000313" key="1">
    <source>
        <dbReference type="EMBL" id="MCP1997946.1"/>
    </source>
</evidence>
<comment type="caution">
    <text evidence="1">The sequence shown here is derived from an EMBL/GenBank/DDBJ whole genome shotgun (WGS) entry which is preliminary data.</text>
</comment>
<keyword evidence="2" id="KW-1185">Reference proteome</keyword>
<sequence length="51" mass="5754">MSADYDSNKEYGASWPGFVPAIHAFLLRGCMMWIPGTRLAMTKGKNVDDFR</sequence>
<proteinExistence type="predicted"/>
<organism evidence="1 2">
    <name type="scientific">Nitrobacter winogradskyi</name>
    <name type="common">Nitrobacter agilis</name>
    <dbReference type="NCBI Taxonomy" id="913"/>
    <lineage>
        <taxon>Bacteria</taxon>
        <taxon>Pseudomonadati</taxon>
        <taxon>Pseudomonadota</taxon>
        <taxon>Alphaproteobacteria</taxon>
        <taxon>Hyphomicrobiales</taxon>
        <taxon>Nitrobacteraceae</taxon>
        <taxon>Nitrobacter</taxon>
    </lineage>
</organism>
<evidence type="ECO:0000313" key="2">
    <source>
        <dbReference type="Proteomes" id="UP001205486"/>
    </source>
</evidence>
<reference evidence="1" key="1">
    <citation type="submission" date="2022-03" db="EMBL/GenBank/DDBJ databases">
        <title>Interactions between chemoautotrophic and heterotrophic bacteria.</title>
        <authorList>
            <person name="Santoro A."/>
        </authorList>
    </citation>
    <scope>NUCLEOTIDE SEQUENCE</scope>
    <source>
        <strain evidence="1">Nb-106</strain>
    </source>
</reference>
<dbReference type="Proteomes" id="UP001205486">
    <property type="component" value="Unassembled WGS sequence"/>
</dbReference>
<accession>A0ACC6AEA6</accession>
<name>A0ACC6AEA6_NITWI</name>
<dbReference type="EMBL" id="JALJZS010000001">
    <property type="protein sequence ID" value="MCP1997946.1"/>
    <property type="molecule type" value="Genomic_DNA"/>
</dbReference>